<dbReference type="GO" id="GO:0016491">
    <property type="term" value="F:oxidoreductase activity"/>
    <property type="evidence" value="ECO:0007669"/>
    <property type="project" value="UniProtKB-KW"/>
</dbReference>
<dbReference type="PANTHER" id="PTHR42682">
    <property type="entry name" value="HYDROGENASE-4 COMPONENT F"/>
    <property type="match status" value="1"/>
</dbReference>
<feature type="transmembrane region" description="Helical" evidence="7">
    <location>
        <begin position="81"/>
        <end position="98"/>
    </location>
</feature>
<organism evidence="9 10">
    <name type="scientific">Natronocalculus amylovorans</name>
    <dbReference type="NCBI Taxonomy" id="2917812"/>
    <lineage>
        <taxon>Archaea</taxon>
        <taxon>Methanobacteriati</taxon>
        <taxon>Methanobacteriota</taxon>
        <taxon>Stenosarchaea group</taxon>
        <taxon>Halobacteria</taxon>
        <taxon>Halobacteriales</taxon>
        <taxon>Haloferacaceae</taxon>
        <taxon>Natronocalculus</taxon>
    </lineage>
</organism>
<feature type="transmembrane region" description="Helical" evidence="7">
    <location>
        <begin position="519"/>
        <end position="538"/>
    </location>
</feature>
<sequence>MSALGTPLLVDSVTTIPPFAWIALAAFVVLFLPRQAGHAVAAIATALVGIQAFLIDDGIYAEAAFLGFEAVFLNVDPASRTMAIGVGIIATAAVIYSWGSEASKVQTAFALSYVSSTLGVIYAGDWLSLIFFWELMAVTSTALVWYYGGDAIRAGYRYAIAHGIGGTLLLGAVVVHYVAVGSFLFTAEPGIAAGAAALLAALGIGVNCGFILLHTWIPDTYPRPHIAASVFLSVFTTKTAVLVMYRAFPEGALWLAYLGGSMAVYGVFFALLQYNPRRLLSYHIQAQVGYMLAGIGAAALVTSEPSSFASASGIAHAFNNILYKSLLFMAVGVVIYRTGENDIRNLGGLWKVMPITFAAYLIGALSITAVPGFSGFISKGMVLDAAHDVDTVPFLLGEDLLWWLLIIGGVGTFMSFIKLGYYIFFHGESDIQPKDATTGQIVAMFGAGAVCLYYGIAYGGFLSLLPGSVEWTTDPYSTGHLTEAAGLAIAGFVGFALLKKPLGKLAHVMRDVDTVINPAVFYTGRVFVWGVTEVWAAVDRFVMNTLSTLKRLGSNPEATVRKAGFGTESKPIYLRSDVGRSVFILTTIMFVALVVLLFG</sequence>
<feature type="transmembrane region" description="Helical" evidence="7">
    <location>
        <begin position="400"/>
        <end position="421"/>
    </location>
</feature>
<evidence type="ECO:0000256" key="3">
    <source>
        <dbReference type="ARBA" id="ARBA00022692"/>
    </source>
</evidence>
<proteinExistence type="predicted"/>
<dbReference type="Pfam" id="PF00361">
    <property type="entry name" value="Proton_antipo_M"/>
    <property type="match status" value="1"/>
</dbReference>
<evidence type="ECO:0000256" key="5">
    <source>
        <dbReference type="ARBA" id="ARBA00023002"/>
    </source>
</evidence>
<dbReference type="NCBIfam" id="NF009310">
    <property type="entry name" value="PRK12668.1"/>
    <property type="match status" value="1"/>
</dbReference>
<name>A0AAE3K9K3_9EURY</name>
<dbReference type="Proteomes" id="UP001203207">
    <property type="component" value="Unassembled WGS sequence"/>
</dbReference>
<feature type="transmembrane region" description="Helical" evidence="7">
    <location>
        <begin position="441"/>
        <end position="461"/>
    </location>
</feature>
<keyword evidence="5" id="KW-0560">Oxidoreductase</keyword>
<evidence type="ECO:0000256" key="4">
    <source>
        <dbReference type="ARBA" id="ARBA00022989"/>
    </source>
</evidence>
<dbReference type="PANTHER" id="PTHR42682:SF4">
    <property type="entry name" value="NADH-UBIQUINONE_PLASTOQUINONE"/>
    <property type="match status" value="1"/>
</dbReference>
<feature type="transmembrane region" description="Helical" evidence="7">
    <location>
        <begin position="191"/>
        <end position="213"/>
    </location>
</feature>
<keyword evidence="3 7" id="KW-0812">Transmembrane</keyword>
<evidence type="ECO:0000256" key="6">
    <source>
        <dbReference type="ARBA" id="ARBA00023136"/>
    </source>
</evidence>
<evidence type="ECO:0000256" key="7">
    <source>
        <dbReference type="SAM" id="Phobius"/>
    </source>
</evidence>
<evidence type="ECO:0000256" key="1">
    <source>
        <dbReference type="ARBA" id="ARBA00004651"/>
    </source>
</evidence>
<comment type="subcellular location">
    <subcellularLocation>
        <location evidence="1">Cell membrane</location>
        <topology evidence="1">Multi-pass membrane protein</topology>
    </subcellularLocation>
</comment>
<feature type="transmembrane region" description="Helical" evidence="7">
    <location>
        <begin position="254"/>
        <end position="272"/>
    </location>
</feature>
<accession>A0AAE3K9K3</accession>
<evidence type="ECO:0000313" key="9">
    <source>
        <dbReference type="EMBL" id="MCL9818427.1"/>
    </source>
</evidence>
<dbReference type="InterPro" id="IPR001750">
    <property type="entry name" value="ND/Mrp_TM"/>
</dbReference>
<feature type="transmembrane region" description="Helical" evidence="7">
    <location>
        <begin position="357"/>
        <end position="377"/>
    </location>
</feature>
<keyword evidence="4 7" id="KW-1133">Transmembrane helix</keyword>
<feature type="transmembrane region" description="Helical" evidence="7">
    <location>
        <begin position="130"/>
        <end position="148"/>
    </location>
</feature>
<reference evidence="9" key="1">
    <citation type="journal article" date="2022" name="Syst. Appl. Microbiol.">
        <title>Natronocalculus amylovorans gen. nov., sp. nov., and Natranaeroarchaeum aerophilus sp. nov., dominant culturable amylolytic natronoarchaea from hypersaline soda lakes in southwestern Siberia.</title>
        <authorList>
            <person name="Sorokin D.Y."/>
            <person name="Elcheninov A.G."/>
            <person name="Khizhniak T.V."/>
            <person name="Koenen M."/>
            <person name="Bale N.J."/>
            <person name="Damste J.S.S."/>
            <person name="Kublanov I.V."/>
        </authorList>
    </citation>
    <scope>NUCLEOTIDE SEQUENCE</scope>
    <source>
        <strain evidence="9">AArc-St2</strain>
    </source>
</reference>
<feature type="transmembrane region" description="Helical" evidence="7">
    <location>
        <begin position="481"/>
        <end position="498"/>
    </location>
</feature>
<protein>
    <submittedName>
        <fullName evidence="9">Na(+)/H(+) antiporter subunit D</fullName>
    </submittedName>
</protein>
<feature type="transmembrane region" description="Helical" evidence="7">
    <location>
        <begin position="225"/>
        <end position="248"/>
    </location>
</feature>
<keyword evidence="6 7" id="KW-0472">Membrane</keyword>
<comment type="caution">
    <text evidence="9">The sequence shown here is derived from an EMBL/GenBank/DDBJ whole genome shotgun (WGS) entry which is preliminary data.</text>
</comment>
<keyword evidence="10" id="KW-1185">Reference proteome</keyword>
<feature type="transmembrane region" description="Helical" evidence="7">
    <location>
        <begin position="284"/>
        <end position="302"/>
    </location>
</feature>
<evidence type="ECO:0000256" key="2">
    <source>
        <dbReference type="ARBA" id="ARBA00022475"/>
    </source>
</evidence>
<keyword evidence="2" id="KW-1003">Cell membrane</keyword>
<dbReference type="InterPro" id="IPR052175">
    <property type="entry name" value="ComplexI-like_HydComp"/>
</dbReference>
<feature type="domain" description="NADH:quinone oxidoreductase/Mrp antiporter transmembrane" evidence="8">
    <location>
        <begin position="123"/>
        <end position="392"/>
    </location>
</feature>
<feature type="transmembrane region" description="Helical" evidence="7">
    <location>
        <begin position="39"/>
        <end position="61"/>
    </location>
</feature>
<dbReference type="AlphaFoldDB" id="A0AAE3K9K3"/>
<feature type="transmembrane region" description="Helical" evidence="7">
    <location>
        <begin position="12"/>
        <end position="32"/>
    </location>
</feature>
<feature type="transmembrane region" description="Helical" evidence="7">
    <location>
        <begin position="314"/>
        <end position="336"/>
    </location>
</feature>
<feature type="transmembrane region" description="Helical" evidence="7">
    <location>
        <begin position="578"/>
        <end position="598"/>
    </location>
</feature>
<feature type="transmembrane region" description="Helical" evidence="7">
    <location>
        <begin position="160"/>
        <end position="185"/>
    </location>
</feature>
<feature type="transmembrane region" description="Helical" evidence="7">
    <location>
        <begin position="105"/>
        <end position="124"/>
    </location>
</feature>
<dbReference type="GO" id="GO:0005886">
    <property type="term" value="C:plasma membrane"/>
    <property type="evidence" value="ECO:0007669"/>
    <property type="project" value="UniProtKB-SubCell"/>
</dbReference>
<evidence type="ECO:0000313" key="10">
    <source>
        <dbReference type="Proteomes" id="UP001203207"/>
    </source>
</evidence>
<dbReference type="EMBL" id="JAKRVX010000011">
    <property type="protein sequence ID" value="MCL9818427.1"/>
    <property type="molecule type" value="Genomic_DNA"/>
</dbReference>
<evidence type="ECO:0000259" key="8">
    <source>
        <dbReference type="Pfam" id="PF00361"/>
    </source>
</evidence>
<dbReference type="RefSeq" id="WP_250586124.1">
    <property type="nucleotide sequence ID" value="NZ_JAKRVX010000011.1"/>
</dbReference>
<reference evidence="9" key="2">
    <citation type="submission" date="2022-02" db="EMBL/GenBank/DDBJ databases">
        <authorList>
            <person name="Elcheninov A.G."/>
            <person name="Sorokin D.Y."/>
            <person name="Kublanov I.V."/>
        </authorList>
    </citation>
    <scope>NUCLEOTIDE SEQUENCE</scope>
    <source>
        <strain evidence="9">AArc-St2</strain>
    </source>
</reference>
<gene>
    <name evidence="9" type="ORF">AArcSt2_15920</name>
</gene>